<keyword evidence="3" id="KW-1185">Reference proteome</keyword>
<comment type="caution">
    <text evidence="2">The sequence shown here is derived from an EMBL/GenBank/DDBJ whole genome shotgun (WGS) entry which is preliminary data.</text>
</comment>
<keyword evidence="1" id="KW-0472">Membrane</keyword>
<accession>A0ABU4RIY1</accession>
<dbReference type="EMBL" id="JAXAFJ010000001">
    <property type="protein sequence ID" value="MDX6804797.1"/>
    <property type="molecule type" value="Genomic_DNA"/>
</dbReference>
<reference evidence="2 3" key="1">
    <citation type="submission" date="2023-11" db="EMBL/GenBank/DDBJ databases">
        <authorList>
            <person name="Bao R."/>
        </authorList>
    </citation>
    <scope>NUCLEOTIDE SEQUENCE [LARGE SCALE GENOMIC DNA]</scope>
    <source>
        <strain evidence="2 3">PJ23</strain>
    </source>
</reference>
<feature type="transmembrane region" description="Helical" evidence="1">
    <location>
        <begin position="40"/>
        <end position="58"/>
    </location>
</feature>
<proteinExistence type="predicted"/>
<dbReference type="Proteomes" id="UP001274321">
    <property type="component" value="Unassembled WGS sequence"/>
</dbReference>
<evidence type="ECO:0000256" key="1">
    <source>
        <dbReference type="SAM" id="Phobius"/>
    </source>
</evidence>
<gene>
    <name evidence="2" type="ORF">SCD90_01860</name>
</gene>
<feature type="transmembrane region" description="Helical" evidence="1">
    <location>
        <begin position="70"/>
        <end position="89"/>
    </location>
</feature>
<organism evidence="2 3">
    <name type="scientific">Terrihabitans rhizophilus</name>
    <dbReference type="NCBI Taxonomy" id="3092662"/>
    <lineage>
        <taxon>Bacteria</taxon>
        <taxon>Pseudomonadati</taxon>
        <taxon>Pseudomonadota</taxon>
        <taxon>Alphaproteobacteria</taxon>
        <taxon>Hyphomicrobiales</taxon>
        <taxon>Terrihabitans</taxon>
    </lineage>
</organism>
<keyword evidence="1" id="KW-1133">Transmembrane helix</keyword>
<keyword evidence="1" id="KW-0812">Transmembrane</keyword>
<name>A0ABU4RIY1_9HYPH</name>
<sequence length="105" mass="11431">MILGAALFLMVINVTAFLAFVYDKACAVRGHRRVPESNLLMLAFVGGSLGAVSAQQMVRHKTRKEPFRSYLFAIVALHVCALSFLVVLGPEAAWNLASELVDPGR</sequence>
<protein>
    <submittedName>
        <fullName evidence="2">DUF1294 domain-containing protein</fullName>
    </submittedName>
</protein>
<dbReference type="InterPro" id="IPR010718">
    <property type="entry name" value="DUF1294"/>
</dbReference>
<evidence type="ECO:0000313" key="2">
    <source>
        <dbReference type="EMBL" id="MDX6804797.1"/>
    </source>
</evidence>
<dbReference type="Pfam" id="PF06961">
    <property type="entry name" value="DUF1294"/>
    <property type="match status" value="1"/>
</dbReference>
<dbReference type="RefSeq" id="WP_319842914.1">
    <property type="nucleotide sequence ID" value="NZ_JAXAFJ010000001.1"/>
</dbReference>
<evidence type="ECO:0000313" key="3">
    <source>
        <dbReference type="Proteomes" id="UP001274321"/>
    </source>
</evidence>